<name>A0A0A8YIH6_ARUDO</name>
<dbReference type="EMBL" id="GBRH01272612">
    <property type="protein sequence ID" value="JAD25283.1"/>
    <property type="molecule type" value="Transcribed_RNA"/>
</dbReference>
<accession>A0A0A8YIH6</accession>
<organism evidence="1">
    <name type="scientific">Arundo donax</name>
    <name type="common">Giant reed</name>
    <name type="synonym">Donax arundinaceus</name>
    <dbReference type="NCBI Taxonomy" id="35708"/>
    <lineage>
        <taxon>Eukaryota</taxon>
        <taxon>Viridiplantae</taxon>
        <taxon>Streptophyta</taxon>
        <taxon>Embryophyta</taxon>
        <taxon>Tracheophyta</taxon>
        <taxon>Spermatophyta</taxon>
        <taxon>Magnoliopsida</taxon>
        <taxon>Liliopsida</taxon>
        <taxon>Poales</taxon>
        <taxon>Poaceae</taxon>
        <taxon>PACMAD clade</taxon>
        <taxon>Arundinoideae</taxon>
        <taxon>Arundineae</taxon>
        <taxon>Arundo</taxon>
    </lineage>
</organism>
<proteinExistence type="predicted"/>
<reference evidence="1" key="1">
    <citation type="submission" date="2014-09" db="EMBL/GenBank/DDBJ databases">
        <authorList>
            <person name="Magalhaes I.L.F."/>
            <person name="Oliveira U."/>
            <person name="Santos F.R."/>
            <person name="Vidigal T.H.D.A."/>
            <person name="Brescovit A.D."/>
            <person name="Santos A.J."/>
        </authorList>
    </citation>
    <scope>NUCLEOTIDE SEQUENCE</scope>
    <source>
        <tissue evidence="1">Shoot tissue taken approximately 20 cm above the soil surface</tissue>
    </source>
</reference>
<evidence type="ECO:0000313" key="1">
    <source>
        <dbReference type="EMBL" id="JAD25283.1"/>
    </source>
</evidence>
<protein>
    <submittedName>
        <fullName evidence="1">Uncharacterized protein</fullName>
    </submittedName>
</protein>
<sequence>MILNYGCHAVLHLCTRVGEKMNPIFLACYNLNDGQVPVFHNFQASQININTSSSQVPVFHNFQVSQININTSSR</sequence>
<reference evidence="1" key="2">
    <citation type="journal article" date="2015" name="Data Brief">
        <title>Shoot transcriptome of the giant reed, Arundo donax.</title>
        <authorList>
            <person name="Barrero R.A."/>
            <person name="Guerrero F.D."/>
            <person name="Moolhuijzen P."/>
            <person name="Goolsby J.A."/>
            <person name="Tidwell J."/>
            <person name="Bellgard S.E."/>
            <person name="Bellgard M.I."/>
        </authorList>
    </citation>
    <scope>NUCLEOTIDE SEQUENCE</scope>
    <source>
        <tissue evidence="1">Shoot tissue taken approximately 20 cm above the soil surface</tissue>
    </source>
</reference>
<dbReference type="AlphaFoldDB" id="A0A0A8YIH6"/>